<feature type="compositionally biased region" description="Acidic residues" evidence="1">
    <location>
        <begin position="852"/>
        <end position="862"/>
    </location>
</feature>
<feature type="transmembrane region" description="Helical" evidence="2">
    <location>
        <begin position="281"/>
        <end position="304"/>
    </location>
</feature>
<gene>
    <name evidence="3" type="ORF">UFOPK1493_00936</name>
</gene>
<accession>A0A6J6CDS7</accession>
<feature type="transmembrane region" description="Helical" evidence="2">
    <location>
        <begin position="133"/>
        <end position="151"/>
    </location>
</feature>
<feature type="compositionally biased region" description="Basic and acidic residues" evidence="1">
    <location>
        <begin position="899"/>
        <end position="908"/>
    </location>
</feature>
<feature type="transmembrane region" description="Helical" evidence="2">
    <location>
        <begin position="325"/>
        <end position="353"/>
    </location>
</feature>
<feature type="transmembrane region" description="Helical" evidence="2">
    <location>
        <begin position="62"/>
        <end position="83"/>
    </location>
</feature>
<feature type="region of interest" description="Disordered" evidence="1">
    <location>
        <begin position="830"/>
        <end position="908"/>
    </location>
</feature>
<feature type="transmembrane region" description="Helical" evidence="2">
    <location>
        <begin position="397"/>
        <end position="418"/>
    </location>
</feature>
<evidence type="ECO:0000313" key="3">
    <source>
        <dbReference type="EMBL" id="CAB4549424.1"/>
    </source>
</evidence>
<feature type="transmembrane region" description="Helical" evidence="2">
    <location>
        <begin position="188"/>
        <end position="205"/>
    </location>
</feature>
<keyword evidence="2" id="KW-0812">Transmembrane</keyword>
<organism evidence="3">
    <name type="scientific">freshwater metagenome</name>
    <dbReference type="NCBI Taxonomy" id="449393"/>
    <lineage>
        <taxon>unclassified sequences</taxon>
        <taxon>metagenomes</taxon>
        <taxon>ecological metagenomes</taxon>
    </lineage>
</organism>
<protein>
    <submittedName>
        <fullName evidence="3">Unannotated protein</fullName>
    </submittedName>
</protein>
<feature type="transmembrane region" description="Helical" evidence="2">
    <location>
        <begin position="246"/>
        <end position="275"/>
    </location>
</feature>
<feature type="transmembrane region" description="Helical" evidence="2">
    <location>
        <begin position="430"/>
        <end position="452"/>
    </location>
</feature>
<dbReference type="EMBL" id="CAEZSR010000023">
    <property type="protein sequence ID" value="CAB4549424.1"/>
    <property type="molecule type" value="Genomic_DNA"/>
</dbReference>
<keyword evidence="2" id="KW-0472">Membrane</keyword>
<dbReference type="AlphaFoldDB" id="A0A6J6CDS7"/>
<feature type="transmembrane region" description="Helical" evidence="2">
    <location>
        <begin position="157"/>
        <end position="176"/>
    </location>
</feature>
<reference evidence="3" key="1">
    <citation type="submission" date="2020-05" db="EMBL/GenBank/DDBJ databases">
        <authorList>
            <person name="Chiriac C."/>
            <person name="Salcher M."/>
            <person name="Ghai R."/>
            <person name="Kavagutti S V."/>
        </authorList>
    </citation>
    <scope>NUCLEOTIDE SEQUENCE</scope>
</reference>
<evidence type="ECO:0000256" key="1">
    <source>
        <dbReference type="SAM" id="MobiDB-lite"/>
    </source>
</evidence>
<feature type="transmembrane region" description="Helical" evidence="2">
    <location>
        <begin position="359"/>
        <end position="376"/>
    </location>
</feature>
<feature type="compositionally biased region" description="Low complexity" evidence="1">
    <location>
        <begin position="7"/>
        <end position="18"/>
    </location>
</feature>
<evidence type="ECO:0000256" key="2">
    <source>
        <dbReference type="SAM" id="Phobius"/>
    </source>
</evidence>
<keyword evidence="2" id="KW-1133">Transmembrane helix</keyword>
<proteinExistence type="predicted"/>
<name>A0A6J6CDS7_9ZZZZ</name>
<feature type="region of interest" description="Disordered" evidence="1">
    <location>
        <begin position="1"/>
        <end position="30"/>
    </location>
</feature>
<feature type="transmembrane region" description="Helical" evidence="2">
    <location>
        <begin position="217"/>
        <end position="234"/>
    </location>
</feature>
<sequence>MVDELIPRAPADPAAPDSAEPDPDDAVRGLERPAVPWPVRAWRRAVRRPQAWLDRPWPAERIVRFVITVALLGGSTFAALQVVHPDLVLTNNTPTGGDMGAHVMGPAYLRDHLLPNWQLSGWNNYWYAGFPMYRFYMVTPAIAIVLLNVLLPYGIAFKIVAVAGIVTLPLCCWAFGRLARFRYPLPELFALGGLLFLFDETFSIYGGNVKSTMAGEFAFSIALSLGMLGLGLFARAMETGRHRSLAAVVLALSCLSHGIVLIFVALGTILLWIVWMDRRRFTYGLSIGITTFLLAAFWVVPFLFNHEFMTDMKYGYRPSGASDSFWDMFFPLPTFFDIVITTFAIIGFVASLWRRHLNGAWMGITSIALVTLVYLTRDSLPVIGLLWNPRLLPFLYLLRYLLMMVGFVETALLVARGVKGVRELPEGTLLRVGTSVAVVVGVSVLVIQLMFFRVMPGARFTTHNGESVYSWGIGDWRPISLTGNSTDALSDAWSRYNFTGYEDKNAYGEYKALVDTMAGLGADPAHGCGRALWENNSENGKYGTTMALMLLPHWTDGCIASMEGLFFEASGTTPYHFVTAAAMSASSSNPVRQLRYDNNDAAKGVQYLQALAVDYVMVFTEAAKAQADAQPELRLIRESGPWNVYEVAGTELVEPLSVQPVVVADREGDQRERHLELGMSWFQHQDEWAALPADDGPDSWQRIEVVVDELRRQDDRVDVVVPATPIEPVALDPVTVSDVQLGDQDIRFRVDQVGVPVLVRMSYFPNWQVEGAEGPYRVAPNLMVVVPTDTEVHLSFERSGLDITAYGLTFAGIAMLFVWRRRGDAEFPSDRPRFGAAPAGDGGGDADTFVDGAEDRDGDDPVLVEAWRRPLEDPTTPMTESDLDLALDALTRQDGNPPPDRDDGTGRL</sequence>